<organism evidence="1 2">
    <name type="scientific">Neisseria chenwenguii</name>
    <dbReference type="NCBI Taxonomy" id="1853278"/>
    <lineage>
        <taxon>Bacteria</taxon>
        <taxon>Pseudomonadati</taxon>
        <taxon>Pseudomonadota</taxon>
        <taxon>Betaproteobacteria</taxon>
        <taxon>Neisseriales</taxon>
        <taxon>Neisseriaceae</taxon>
        <taxon>Neisseria</taxon>
    </lineage>
</organism>
<dbReference type="Proteomes" id="UP000198238">
    <property type="component" value="Chromosome"/>
</dbReference>
<sequence>MNHRFILKPSGRLKILAAALHLAALSVCITAFYGWMMWAGLAAVLLSFAYAWQTADLRRKDAVIRIDIDLNNRASLLFRNAAEDQAAALCGASAVSRHALFLQWDTGSRKVWQAVFPDMLGRDDYRRLQVWARWHQTKENNRPSETGSKIT</sequence>
<dbReference type="Pfam" id="PF07254">
    <property type="entry name" value="Cpta_toxin"/>
    <property type="match status" value="1"/>
</dbReference>
<accession>A0A220S3P4</accession>
<dbReference type="EMBL" id="CP022278">
    <property type="protein sequence ID" value="ASK28121.1"/>
    <property type="molecule type" value="Genomic_DNA"/>
</dbReference>
<dbReference type="RefSeq" id="WP_089036813.1">
    <property type="nucleotide sequence ID" value="NZ_CP022278.1"/>
</dbReference>
<dbReference type="KEGG" id="nei:BG910_10620"/>
<protein>
    <submittedName>
        <fullName evidence="1">Transcriptional regulator</fullName>
    </submittedName>
</protein>
<proteinExistence type="predicted"/>
<evidence type="ECO:0000313" key="2">
    <source>
        <dbReference type="Proteomes" id="UP000198238"/>
    </source>
</evidence>
<keyword evidence="2" id="KW-1185">Reference proteome</keyword>
<name>A0A220S3P4_9NEIS</name>
<evidence type="ECO:0000313" key="1">
    <source>
        <dbReference type="EMBL" id="ASK28121.1"/>
    </source>
</evidence>
<dbReference type="AlphaFoldDB" id="A0A220S3P4"/>
<dbReference type="InterPro" id="IPR009883">
    <property type="entry name" value="YgfX"/>
</dbReference>
<gene>
    <name evidence="1" type="ORF">BG910_10620</name>
</gene>
<reference evidence="1 2" key="1">
    <citation type="submission" date="2017-06" db="EMBL/GenBank/DDBJ databases">
        <title>Neisseria chenwenguii sp. nov., isolated from the intestinal contents of Tibetan Plateau Pika in Yushu, Qinghai Province, China.</title>
        <authorList>
            <person name="Zhang G."/>
        </authorList>
    </citation>
    <scope>NUCLEOTIDE SEQUENCE [LARGE SCALE GENOMIC DNA]</scope>
    <source>
        <strain evidence="1 2">10023</strain>
    </source>
</reference>